<organism evidence="2 3">
    <name type="scientific">Lineolata rhizophorae</name>
    <dbReference type="NCBI Taxonomy" id="578093"/>
    <lineage>
        <taxon>Eukaryota</taxon>
        <taxon>Fungi</taxon>
        <taxon>Dikarya</taxon>
        <taxon>Ascomycota</taxon>
        <taxon>Pezizomycotina</taxon>
        <taxon>Dothideomycetes</taxon>
        <taxon>Dothideomycetes incertae sedis</taxon>
        <taxon>Lineolatales</taxon>
        <taxon>Lineolataceae</taxon>
        <taxon>Lineolata</taxon>
    </lineage>
</organism>
<gene>
    <name evidence="2" type="ORF">BDY21DRAFT_219814</name>
</gene>
<dbReference type="Proteomes" id="UP000799766">
    <property type="component" value="Unassembled WGS sequence"/>
</dbReference>
<evidence type="ECO:0000313" key="2">
    <source>
        <dbReference type="EMBL" id="KAF2458440.1"/>
    </source>
</evidence>
<dbReference type="EMBL" id="MU001678">
    <property type="protein sequence ID" value="KAF2458440.1"/>
    <property type="molecule type" value="Genomic_DNA"/>
</dbReference>
<feature type="compositionally biased region" description="Polar residues" evidence="1">
    <location>
        <begin position="23"/>
        <end position="39"/>
    </location>
</feature>
<protein>
    <submittedName>
        <fullName evidence="2">Uncharacterized protein</fullName>
    </submittedName>
</protein>
<sequence length="84" mass="8847">MPTAGASAVARKRRLLRTSGSWQTHTITPSSAGEATISLSPGGRTRRADEAGGTRPAPSSLLRCLLRDQGPASPTRRVPRTMPP</sequence>
<name>A0A6A6P326_9PEZI</name>
<evidence type="ECO:0000313" key="3">
    <source>
        <dbReference type="Proteomes" id="UP000799766"/>
    </source>
</evidence>
<proteinExistence type="predicted"/>
<evidence type="ECO:0000256" key="1">
    <source>
        <dbReference type="SAM" id="MobiDB-lite"/>
    </source>
</evidence>
<dbReference type="AlphaFoldDB" id="A0A6A6P326"/>
<accession>A0A6A6P326</accession>
<keyword evidence="3" id="KW-1185">Reference proteome</keyword>
<feature type="region of interest" description="Disordered" evidence="1">
    <location>
        <begin position="23"/>
        <end position="58"/>
    </location>
</feature>
<reference evidence="2" key="1">
    <citation type="journal article" date="2020" name="Stud. Mycol.">
        <title>101 Dothideomycetes genomes: a test case for predicting lifestyles and emergence of pathogens.</title>
        <authorList>
            <person name="Haridas S."/>
            <person name="Albert R."/>
            <person name="Binder M."/>
            <person name="Bloem J."/>
            <person name="Labutti K."/>
            <person name="Salamov A."/>
            <person name="Andreopoulos B."/>
            <person name="Baker S."/>
            <person name="Barry K."/>
            <person name="Bills G."/>
            <person name="Bluhm B."/>
            <person name="Cannon C."/>
            <person name="Castanera R."/>
            <person name="Culley D."/>
            <person name="Daum C."/>
            <person name="Ezra D."/>
            <person name="Gonzalez J."/>
            <person name="Henrissat B."/>
            <person name="Kuo A."/>
            <person name="Liang C."/>
            <person name="Lipzen A."/>
            <person name="Lutzoni F."/>
            <person name="Magnuson J."/>
            <person name="Mondo S."/>
            <person name="Nolan M."/>
            <person name="Ohm R."/>
            <person name="Pangilinan J."/>
            <person name="Park H.-J."/>
            <person name="Ramirez L."/>
            <person name="Alfaro M."/>
            <person name="Sun H."/>
            <person name="Tritt A."/>
            <person name="Yoshinaga Y."/>
            <person name="Zwiers L.-H."/>
            <person name="Turgeon B."/>
            <person name="Goodwin S."/>
            <person name="Spatafora J."/>
            <person name="Crous P."/>
            <person name="Grigoriev I."/>
        </authorList>
    </citation>
    <scope>NUCLEOTIDE SEQUENCE</scope>
    <source>
        <strain evidence="2">ATCC 16933</strain>
    </source>
</reference>